<dbReference type="Proteomes" id="UP000024001">
    <property type="component" value="Unassembled WGS sequence"/>
</dbReference>
<comment type="caution">
    <text evidence="3">The sequence shown here is derived from an EMBL/GenBank/DDBJ whole genome shotgun (WGS) entry which is preliminary data.</text>
</comment>
<dbReference type="PATRIC" id="fig|273677.3.peg.2675"/>
<protein>
    <submittedName>
        <fullName evidence="3">Uncharacterized protein</fullName>
    </submittedName>
</protein>
<evidence type="ECO:0000313" key="3">
    <source>
        <dbReference type="EMBL" id="EZP25252.1"/>
    </source>
</evidence>
<feature type="region of interest" description="Disordered" evidence="1">
    <location>
        <begin position="22"/>
        <end position="51"/>
    </location>
</feature>
<dbReference type="OrthoDB" id="5082793at2"/>
<keyword evidence="2" id="KW-0732">Signal</keyword>
<evidence type="ECO:0000256" key="2">
    <source>
        <dbReference type="SAM" id="SignalP"/>
    </source>
</evidence>
<organism evidence="3 4">
    <name type="scientific">Microbacterium oleivorans</name>
    <dbReference type="NCBI Taxonomy" id="273677"/>
    <lineage>
        <taxon>Bacteria</taxon>
        <taxon>Bacillati</taxon>
        <taxon>Actinomycetota</taxon>
        <taxon>Actinomycetes</taxon>
        <taxon>Micrococcales</taxon>
        <taxon>Microbacteriaceae</taxon>
        <taxon>Microbacterium</taxon>
    </lineage>
</organism>
<evidence type="ECO:0000313" key="4">
    <source>
        <dbReference type="Proteomes" id="UP000024001"/>
    </source>
</evidence>
<dbReference type="EMBL" id="JFYO01000011">
    <property type="protein sequence ID" value="EZP25252.1"/>
    <property type="molecule type" value="Genomic_DNA"/>
</dbReference>
<gene>
    <name evidence="3" type="ORF">BW34_02705</name>
</gene>
<sequence length="170" mass="17213">MWTAAVMLAVSTVLAGCVSTTDLDDDATTTPPPATPSPTASAPRPPAPVDGDYAVPGVADDELSRITFVAEGADGVSEGEATVSGVVEAGERYVIDFDCSPSTARVTLEWAPAPAAGEEPANPVGPTSVTQDCGAPGRIEGIAYDADTLVQLKIFADELNAGWAVLRPGG</sequence>
<evidence type="ECO:0000256" key="1">
    <source>
        <dbReference type="SAM" id="MobiDB-lite"/>
    </source>
</evidence>
<keyword evidence="4" id="KW-1185">Reference proteome</keyword>
<dbReference type="AlphaFoldDB" id="A0A031FLT2"/>
<accession>A0A031FLT2</accession>
<proteinExistence type="predicted"/>
<feature type="signal peptide" evidence="2">
    <location>
        <begin position="1"/>
        <end position="15"/>
    </location>
</feature>
<name>A0A031FLT2_9MICO</name>
<feature type="chain" id="PRO_5039448435" evidence="2">
    <location>
        <begin position="16"/>
        <end position="170"/>
    </location>
</feature>
<reference evidence="3 4" key="1">
    <citation type="submission" date="2014-03" db="EMBL/GenBank/DDBJ databases">
        <title>Draft Genome Sequences of 13 Willow Endophytes.</title>
        <authorList>
            <person name="Gan H.Y."/>
            <person name="Gan H.M."/>
            <person name="Savka M.A."/>
            <person name="Hudson A.O."/>
        </authorList>
    </citation>
    <scope>NUCLEOTIDE SEQUENCE [LARGE SCALE GENOMIC DNA]</scope>
    <source>
        <strain evidence="3 4">RIT293</strain>
    </source>
</reference>